<evidence type="ECO:0000313" key="4">
    <source>
        <dbReference type="Proteomes" id="UP000295444"/>
    </source>
</evidence>
<evidence type="ECO:0000256" key="1">
    <source>
        <dbReference type="SAM" id="MobiDB-lite"/>
    </source>
</evidence>
<comment type="caution">
    <text evidence="3">The sequence shown here is derived from an EMBL/GenBank/DDBJ whole genome shotgun (WGS) entry which is preliminary data.</text>
</comment>
<dbReference type="OrthoDB" id="9802472at2"/>
<evidence type="ECO:0000259" key="2">
    <source>
        <dbReference type="Pfam" id="PF13298"/>
    </source>
</evidence>
<dbReference type="RefSeq" id="WP_133849562.1">
    <property type="nucleotide sequence ID" value="NZ_SNXZ01000002.1"/>
</dbReference>
<feature type="region of interest" description="Disordered" evidence="1">
    <location>
        <begin position="1"/>
        <end position="45"/>
    </location>
</feature>
<dbReference type="PANTHER" id="PTHR39465:SF1">
    <property type="entry name" value="DNA LIGASE D 3'-PHOSPHOESTERASE DOMAIN-CONTAINING PROTEIN"/>
    <property type="match status" value="1"/>
</dbReference>
<dbReference type="GO" id="GO:0016874">
    <property type="term" value="F:ligase activity"/>
    <property type="evidence" value="ECO:0007669"/>
    <property type="project" value="UniProtKB-KW"/>
</dbReference>
<keyword evidence="3" id="KW-0436">Ligase</keyword>
<dbReference type="EMBL" id="SNXZ01000002">
    <property type="protein sequence ID" value="TDQ00911.1"/>
    <property type="molecule type" value="Genomic_DNA"/>
</dbReference>
<dbReference type="NCBIfam" id="TIGR02777">
    <property type="entry name" value="LigD_PE_dom"/>
    <property type="match status" value="1"/>
</dbReference>
<gene>
    <name evidence="3" type="ORF">EV186_102777</name>
</gene>
<organism evidence="3 4">
    <name type="scientific">Labedaea rhizosphaerae</name>
    <dbReference type="NCBI Taxonomy" id="598644"/>
    <lineage>
        <taxon>Bacteria</taxon>
        <taxon>Bacillati</taxon>
        <taxon>Actinomycetota</taxon>
        <taxon>Actinomycetes</taxon>
        <taxon>Pseudonocardiales</taxon>
        <taxon>Pseudonocardiaceae</taxon>
        <taxon>Labedaea</taxon>
    </lineage>
</organism>
<name>A0A4V3CZT2_LABRH</name>
<protein>
    <submittedName>
        <fullName evidence="3">DNA ligase D-like protein (Predicted 3'-phosphoesterase)</fullName>
    </submittedName>
</protein>
<dbReference type="PANTHER" id="PTHR39465">
    <property type="entry name" value="DNA LIGASE D, 3'-PHOSPHOESTERASE DOMAIN"/>
    <property type="match status" value="1"/>
</dbReference>
<dbReference type="InterPro" id="IPR014144">
    <property type="entry name" value="LigD_PE_domain"/>
</dbReference>
<evidence type="ECO:0000313" key="3">
    <source>
        <dbReference type="EMBL" id="TDQ00911.1"/>
    </source>
</evidence>
<feature type="region of interest" description="Disordered" evidence="1">
    <location>
        <begin position="163"/>
        <end position="193"/>
    </location>
</feature>
<dbReference type="AlphaFoldDB" id="A0A4V3CZT2"/>
<accession>A0A4V3CZT2</accession>
<feature type="domain" description="DNA ligase D 3'-phosphoesterase" evidence="2">
    <location>
        <begin position="46"/>
        <end position="152"/>
    </location>
</feature>
<proteinExistence type="predicted"/>
<reference evidence="3 4" key="1">
    <citation type="submission" date="2019-03" db="EMBL/GenBank/DDBJ databases">
        <title>Genomic Encyclopedia of Type Strains, Phase IV (KMG-IV): sequencing the most valuable type-strain genomes for metagenomic binning, comparative biology and taxonomic classification.</title>
        <authorList>
            <person name="Goeker M."/>
        </authorList>
    </citation>
    <scope>NUCLEOTIDE SEQUENCE [LARGE SCALE GENOMIC DNA]</scope>
    <source>
        <strain evidence="3 4">DSM 45361</strain>
    </source>
</reference>
<keyword evidence="4" id="KW-1185">Reference proteome</keyword>
<feature type="compositionally biased region" description="Basic residues" evidence="1">
    <location>
        <begin position="26"/>
        <end position="39"/>
    </location>
</feature>
<dbReference type="Pfam" id="PF13298">
    <property type="entry name" value="LigD_N"/>
    <property type="match status" value="1"/>
</dbReference>
<feature type="compositionally biased region" description="Basic and acidic residues" evidence="1">
    <location>
        <begin position="1"/>
        <end position="17"/>
    </location>
</feature>
<sequence length="193" mass="21581">MTKQDRLAEYRAKRGDATPEPAGSGGRRRGKRSRPRFPSRPRFTVQRHDASSLHFDFRLEIDGVLVSWSVPKGPSLNPAERRLAVRTEDHPIEYADFEGRIPEGQYGAGTVVVWDTGEFDSLTDEPAVDALDAGHLRVELHGEKLTGAFSLVHTDGKNWLLIKKDDDGADRRRKPARTQPESVLTGRTNEDLA</sequence>
<dbReference type="Proteomes" id="UP000295444">
    <property type="component" value="Unassembled WGS sequence"/>
</dbReference>